<dbReference type="KEGG" id="poz:I0K15_07875"/>
<feature type="chain" id="PRO_5032608270" evidence="1">
    <location>
        <begin position="23"/>
        <end position="138"/>
    </location>
</feature>
<dbReference type="Proteomes" id="UP000594800">
    <property type="component" value="Chromosome"/>
</dbReference>
<keyword evidence="3" id="KW-1185">Reference proteome</keyword>
<keyword evidence="1" id="KW-0732">Signal</keyword>
<proteinExistence type="predicted"/>
<dbReference type="EMBL" id="CP064942">
    <property type="protein sequence ID" value="QPH55634.1"/>
    <property type="molecule type" value="Genomic_DNA"/>
</dbReference>
<dbReference type="AlphaFoldDB" id="A0A7S9LUS6"/>
<name>A0A7S9LUS6_9RHOB</name>
<accession>A0A7S9LUS6</accession>
<gene>
    <name evidence="2" type="ORF">I0K15_07875</name>
</gene>
<organism evidence="2 3">
    <name type="scientific">Pontivivens ytuae</name>
    <dbReference type="NCBI Taxonomy" id="2789856"/>
    <lineage>
        <taxon>Bacteria</taxon>
        <taxon>Pseudomonadati</taxon>
        <taxon>Pseudomonadota</taxon>
        <taxon>Alphaproteobacteria</taxon>
        <taxon>Rhodobacterales</taxon>
        <taxon>Paracoccaceae</taxon>
        <taxon>Pontivivens</taxon>
    </lineage>
</organism>
<feature type="signal peptide" evidence="1">
    <location>
        <begin position="1"/>
        <end position="22"/>
    </location>
</feature>
<evidence type="ECO:0000313" key="2">
    <source>
        <dbReference type="EMBL" id="QPH55634.1"/>
    </source>
</evidence>
<protein>
    <submittedName>
        <fullName evidence="2">Uncharacterized protein</fullName>
    </submittedName>
</protein>
<reference evidence="2 3" key="1">
    <citation type="submission" date="2020-11" db="EMBL/GenBank/DDBJ databases">
        <title>Description of Pontivivens ytuae sp. nov. isolated from deep sea sediment of Mariana Trench.</title>
        <authorList>
            <person name="Wang Z."/>
            <person name="Sun Q.-L."/>
            <person name="Xu X.-D."/>
            <person name="Tang Y.-Z."/>
            <person name="Zhang J."/>
        </authorList>
    </citation>
    <scope>NUCLEOTIDE SEQUENCE [LARGE SCALE GENOMIC DNA]</scope>
    <source>
        <strain evidence="2 3">MT2928</strain>
    </source>
</reference>
<dbReference type="RefSeq" id="WP_196104896.1">
    <property type="nucleotide sequence ID" value="NZ_CP064942.1"/>
</dbReference>
<sequence>MRNTLIRTAVLALGLGSGTTAAADYRLTLTDTGLREYYCTITVTLTNETDAPLTEVNGFFLSFVEDEQVGRSKGSSFMNVPPGGAVSATFETPNAPCDEVTRYDFVIGACRLGSGFEDHSVCAGRMAMEPPFGSAAGL</sequence>
<evidence type="ECO:0000256" key="1">
    <source>
        <dbReference type="SAM" id="SignalP"/>
    </source>
</evidence>
<evidence type="ECO:0000313" key="3">
    <source>
        <dbReference type="Proteomes" id="UP000594800"/>
    </source>
</evidence>